<evidence type="ECO:0000256" key="3">
    <source>
        <dbReference type="ARBA" id="ARBA00022530"/>
    </source>
</evidence>
<reference evidence="10" key="1">
    <citation type="submission" date="2025-08" db="UniProtKB">
        <authorList>
            <consortium name="Ensembl"/>
        </authorList>
    </citation>
    <scope>IDENTIFICATION</scope>
</reference>
<dbReference type="InterPro" id="IPR000538">
    <property type="entry name" value="Link_dom"/>
</dbReference>
<evidence type="ECO:0000256" key="5">
    <source>
        <dbReference type="ARBA" id="ARBA00022737"/>
    </source>
</evidence>
<dbReference type="SMART" id="SM00445">
    <property type="entry name" value="LINK"/>
    <property type="match status" value="1"/>
</dbReference>
<protein>
    <recommendedName>
        <fullName evidence="9">Link domain-containing protein</fullName>
    </recommendedName>
</protein>
<evidence type="ECO:0000256" key="1">
    <source>
        <dbReference type="ARBA" id="ARBA00004498"/>
    </source>
</evidence>
<keyword evidence="7" id="KW-1015">Disulfide bond</keyword>
<keyword evidence="11" id="KW-1185">Reference proteome</keyword>
<evidence type="ECO:0000256" key="7">
    <source>
        <dbReference type="ARBA" id="ARBA00023157"/>
    </source>
</evidence>
<dbReference type="GO" id="GO:0072534">
    <property type="term" value="C:perineuronal net"/>
    <property type="evidence" value="ECO:0007669"/>
    <property type="project" value="TreeGrafter"/>
</dbReference>
<dbReference type="AlphaFoldDB" id="A0A3B5MQG2"/>
<keyword evidence="2" id="KW-0964">Secreted</keyword>
<evidence type="ECO:0000313" key="10">
    <source>
        <dbReference type="Ensembl" id="ENSXCOP00000021729.1"/>
    </source>
</evidence>
<dbReference type="SUPFAM" id="SSF56436">
    <property type="entry name" value="C-type lectin-like"/>
    <property type="match status" value="1"/>
</dbReference>
<reference evidence="10" key="2">
    <citation type="submission" date="2025-09" db="UniProtKB">
        <authorList>
            <consortium name="Ensembl"/>
        </authorList>
    </citation>
    <scope>IDENTIFICATION</scope>
</reference>
<dbReference type="GO" id="GO:0007417">
    <property type="term" value="P:central nervous system development"/>
    <property type="evidence" value="ECO:0007669"/>
    <property type="project" value="TreeGrafter"/>
</dbReference>
<evidence type="ECO:0000256" key="8">
    <source>
        <dbReference type="PROSITE-ProRule" id="PRU00323"/>
    </source>
</evidence>
<dbReference type="GO" id="GO:0045202">
    <property type="term" value="C:synapse"/>
    <property type="evidence" value="ECO:0007669"/>
    <property type="project" value="TreeGrafter"/>
</dbReference>
<keyword evidence="5" id="KW-0677">Repeat</keyword>
<feature type="domain" description="Link" evidence="9">
    <location>
        <begin position="31"/>
        <end position="92"/>
    </location>
</feature>
<keyword evidence="3" id="KW-0272">Extracellular matrix</keyword>
<dbReference type="GO" id="GO:0007155">
    <property type="term" value="P:cell adhesion"/>
    <property type="evidence" value="ECO:0007669"/>
    <property type="project" value="InterPro"/>
</dbReference>
<accession>A0A3B5MQG2</accession>
<dbReference type="PRINTS" id="PR01265">
    <property type="entry name" value="LINKMODULE"/>
</dbReference>
<evidence type="ECO:0000256" key="4">
    <source>
        <dbReference type="ARBA" id="ARBA00022536"/>
    </source>
</evidence>
<evidence type="ECO:0000256" key="2">
    <source>
        <dbReference type="ARBA" id="ARBA00022525"/>
    </source>
</evidence>
<dbReference type="InterPro" id="IPR016186">
    <property type="entry name" value="C-type_lectin-like/link_sf"/>
</dbReference>
<name>A0A3B5MQG2_9TELE</name>
<dbReference type="Gene3D" id="3.10.100.10">
    <property type="entry name" value="Mannose-Binding Protein A, subunit A"/>
    <property type="match status" value="1"/>
</dbReference>
<keyword evidence="6" id="KW-0106">Calcium</keyword>
<dbReference type="GO" id="GO:0002052">
    <property type="term" value="P:positive regulation of neuroblast proliferation"/>
    <property type="evidence" value="ECO:0007669"/>
    <property type="project" value="TreeGrafter"/>
</dbReference>
<dbReference type="Ensembl" id="ENSXCOT00000021993.1">
    <property type="protein sequence ID" value="ENSXCOP00000021729.1"/>
    <property type="gene ID" value="ENSXCOG00000016249.1"/>
</dbReference>
<comment type="subcellular location">
    <subcellularLocation>
        <location evidence="1">Secreted</location>
        <location evidence="1">Extracellular space</location>
        <location evidence="1">Extracellular matrix</location>
    </subcellularLocation>
</comment>
<dbReference type="GO" id="GO:0005540">
    <property type="term" value="F:hyaluronic acid binding"/>
    <property type="evidence" value="ECO:0007669"/>
    <property type="project" value="InterPro"/>
</dbReference>
<dbReference type="GeneTree" id="ENSGT00940000156102"/>
<sequence length="92" mass="10371">ISRYWWPRKGRLGCIMSSFAPLTLGDFCPGVVFHYRANSSRYSLDFRKAKEACLSVNASMATADQLTAAFQDGFDQCDAGWLSDYTVRFVQV</sequence>
<evidence type="ECO:0000256" key="6">
    <source>
        <dbReference type="ARBA" id="ARBA00022837"/>
    </source>
</evidence>
<evidence type="ECO:0000259" key="9">
    <source>
        <dbReference type="PROSITE" id="PS50963"/>
    </source>
</evidence>
<dbReference type="GO" id="GO:0005615">
    <property type="term" value="C:extracellular space"/>
    <property type="evidence" value="ECO:0007669"/>
    <property type="project" value="TreeGrafter"/>
</dbReference>
<evidence type="ECO:0000313" key="11">
    <source>
        <dbReference type="Proteomes" id="UP000261380"/>
    </source>
</evidence>
<dbReference type="PANTHER" id="PTHR22804">
    <property type="entry name" value="AGGRECAN/VERSICAN PROTEOGLYCAN"/>
    <property type="match status" value="1"/>
</dbReference>
<organism evidence="10 11">
    <name type="scientific">Xiphophorus couchianus</name>
    <name type="common">Monterrey platyfish</name>
    <dbReference type="NCBI Taxonomy" id="32473"/>
    <lineage>
        <taxon>Eukaryota</taxon>
        <taxon>Metazoa</taxon>
        <taxon>Chordata</taxon>
        <taxon>Craniata</taxon>
        <taxon>Vertebrata</taxon>
        <taxon>Euteleostomi</taxon>
        <taxon>Actinopterygii</taxon>
        <taxon>Neopterygii</taxon>
        <taxon>Teleostei</taxon>
        <taxon>Neoteleostei</taxon>
        <taxon>Acanthomorphata</taxon>
        <taxon>Ovalentaria</taxon>
        <taxon>Atherinomorphae</taxon>
        <taxon>Cyprinodontiformes</taxon>
        <taxon>Poeciliidae</taxon>
        <taxon>Poeciliinae</taxon>
        <taxon>Xiphophorus</taxon>
    </lineage>
</organism>
<dbReference type="GO" id="GO:0010001">
    <property type="term" value="P:glial cell differentiation"/>
    <property type="evidence" value="ECO:0007669"/>
    <property type="project" value="TreeGrafter"/>
</dbReference>
<dbReference type="InterPro" id="IPR016187">
    <property type="entry name" value="CTDL_fold"/>
</dbReference>
<dbReference type="STRING" id="32473.ENSXCOP00000021729"/>
<keyword evidence="4" id="KW-0245">EGF-like domain</keyword>
<dbReference type="GO" id="GO:0001501">
    <property type="term" value="P:skeletal system development"/>
    <property type="evidence" value="ECO:0007669"/>
    <property type="project" value="TreeGrafter"/>
</dbReference>
<comment type="caution">
    <text evidence="8">Lacks conserved residue(s) required for the propagation of feature annotation.</text>
</comment>
<dbReference type="PROSITE" id="PS50963">
    <property type="entry name" value="LINK_2"/>
    <property type="match status" value="1"/>
</dbReference>
<dbReference type="PANTHER" id="PTHR22804:SF6">
    <property type="entry name" value="VERSICAN CORE PROTEIN"/>
    <property type="match status" value="1"/>
</dbReference>
<proteinExistence type="predicted"/>
<dbReference type="InterPro" id="IPR050691">
    <property type="entry name" value="Hyaluronan_bind_Proteoglycan"/>
</dbReference>
<dbReference type="Proteomes" id="UP000261380">
    <property type="component" value="Unplaced"/>
</dbReference>
<dbReference type="Pfam" id="PF00193">
    <property type="entry name" value="Xlink"/>
    <property type="match status" value="1"/>
</dbReference>